<evidence type="ECO:0000313" key="4">
    <source>
        <dbReference type="Proteomes" id="UP001056291"/>
    </source>
</evidence>
<keyword evidence="1" id="KW-0812">Transmembrane</keyword>
<gene>
    <name evidence="3" type="ORF">NBZ79_04060</name>
</gene>
<keyword evidence="1" id="KW-0472">Membrane</keyword>
<dbReference type="Proteomes" id="UP001056291">
    <property type="component" value="Chromosome"/>
</dbReference>
<feature type="chain" id="PRO_5045778941" evidence="2">
    <location>
        <begin position="23"/>
        <end position="220"/>
    </location>
</feature>
<dbReference type="InterPro" id="IPR013424">
    <property type="entry name" value="Ice-binding_C"/>
</dbReference>
<name>A0ABY4WA44_9PROT</name>
<dbReference type="RefSeq" id="WP_251935743.1">
    <property type="nucleotide sequence ID" value="NZ_CP098747.1"/>
</dbReference>
<keyword evidence="2" id="KW-0732">Signal</keyword>
<protein>
    <submittedName>
        <fullName evidence="3">VPLPA-CTERM sorting domain-containing protein</fullName>
    </submittedName>
</protein>
<dbReference type="EMBL" id="CP098747">
    <property type="protein sequence ID" value="USG62149.1"/>
    <property type="molecule type" value="Genomic_DNA"/>
</dbReference>
<reference evidence="3" key="1">
    <citation type="submission" date="2022-06" db="EMBL/GenBank/DDBJ databases">
        <title>Sneathiella actinostolidae sp. nov., isolated from a sea anemonein the Western Pacific Ocean.</title>
        <authorList>
            <person name="Wei M.J."/>
        </authorList>
    </citation>
    <scope>NUCLEOTIDE SEQUENCE</scope>
    <source>
        <strain evidence="3">PHK-P5</strain>
    </source>
</reference>
<feature type="signal peptide" evidence="2">
    <location>
        <begin position="1"/>
        <end position="22"/>
    </location>
</feature>
<feature type="transmembrane region" description="Helical" evidence="1">
    <location>
        <begin position="189"/>
        <end position="209"/>
    </location>
</feature>
<keyword evidence="1" id="KW-1133">Transmembrane helix</keyword>
<evidence type="ECO:0000256" key="1">
    <source>
        <dbReference type="SAM" id="Phobius"/>
    </source>
</evidence>
<proteinExistence type="predicted"/>
<evidence type="ECO:0000313" key="3">
    <source>
        <dbReference type="EMBL" id="USG62149.1"/>
    </source>
</evidence>
<accession>A0ABY4WA44</accession>
<sequence>MKSLLAAAAFVAVALTTSIASAASLGIVGGNNFVLNSGFDLNATTGLSAGDTVKRWTRNNEAGGGILTGAPTTLKFTYLGSEAAHFNSFVDTSSGHDVLFDNENSSVYDMATSWVTSDGLLGFEFETEYRVCFFIFCKDVKKEAENDGDIDRGLSIALFQDTDGSLIALFGDGSGDSDMDDMAVRISVVPVPAALPLFGAALLGMGFLARRRKQKAALQA</sequence>
<evidence type="ECO:0000256" key="2">
    <source>
        <dbReference type="SAM" id="SignalP"/>
    </source>
</evidence>
<keyword evidence="4" id="KW-1185">Reference proteome</keyword>
<dbReference type="NCBIfam" id="TIGR02595">
    <property type="entry name" value="PEP_CTERM"/>
    <property type="match status" value="1"/>
</dbReference>
<organism evidence="3 4">
    <name type="scientific">Sneathiella marina</name>
    <dbReference type="NCBI Taxonomy" id="2950108"/>
    <lineage>
        <taxon>Bacteria</taxon>
        <taxon>Pseudomonadati</taxon>
        <taxon>Pseudomonadota</taxon>
        <taxon>Alphaproteobacteria</taxon>
        <taxon>Sneathiellales</taxon>
        <taxon>Sneathiellaceae</taxon>
        <taxon>Sneathiella</taxon>
    </lineage>
</organism>